<dbReference type="GO" id="GO:0006915">
    <property type="term" value="P:apoptotic process"/>
    <property type="evidence" value="ECO:0007669"/>
    <property type="project" value="UniProtKB-KW"/>
</dbReference>
<keyword evidence="18" id="KW-0539">Nucleus</keyword>
<reference evidence="25" key="1">
    <citation type="submission" date="2017-01" db="EMBL/GenBank/DDBJ databases">
        <title>A deep insight into the sialotranscriptome of adult male and female Cluex tarsalis mosquitoes.</title>
        <authorList>
            <person name="Ribeiro J.M."/>
            <person name="Moreira F."/>
            <person name="Bernard K.A."/>
            <person name="Calvo E."/>
        </authorList>
    </citation>
    <scope>NUCLEOTIDE SEQUENCE</scope>
    <source>
        <strain evidence="25">Kern County</strain>
        <tissue evidence="25">Salivary glands</tissue>
    </source>
</reference>
<evidence type="ECO:0000256" key="9">
    <source>
        <dbReference type="ARBA" id="ARBA00022553"/>
    </source>
</evidence>
<evidence type="ECO:0000256" key="18">
    <source>
        <dbReference type="ARBA" id="ARBA00023242"/>
    </source>
</evidence>
<keyword evidence="6" id="KW-0813">Transport</keyword>
<comment type="subcellular location">
    <subcellularLocation>
        <location evidence="3">Cytoplasm</location>
        <location evidence="3">Cytosol</location>
    </subcellularLocation>
    <subcellularLocation>
        <location evidence="2">Nucleus</location>
    </subcellularLocation>
    <subcellularLocation>
        <location evidence="4">Secreted</location>
        <location evidence="4">Extracellular exosome</location>
    </subcellularLocation>
</comment>
<dbReference type="InterPro" id="IPR019954">
    <property type="entry name" value="Ubiquitin_CS"/>
</dbReference>
<keyword evidence="8" id="KW-0964">Secreted</keyword>
<evidence type="ECO:0000256" key="14">
    <source>
        <dbReference type="ARBA" id="ARBA00022859"/>
    </source>
</evidence>
<evidence type="ECO:0000259" key="24">
    <source>
        <dbReference type="PROSITE" id="PS50053"/>
    </source>
</evidence>
<evidence type="ECO:0000256" key="19">
    <source>
        <dbReference type="ARBA" id="ARBA00029739"/>
    </source>
</evidence>
<dbReference type="SUPFAM" id="SSF54236">
    <property type="entry name" value="Ubiquitin-like"/>
    <property type="match status" value="1"/>
</dbReference>
<sequence>MINLKVKTLDSQNHDFSVEDDITVRQFKEHIAEKINVAVDMQRLIYCGRVLSDDKPLKEYDVNGKVVHLVQRAPPSARGSSSSSSGGVGNSSLSDEGARAASARRSRSSDNAAASRGQIFRGLDDFNTMYFGSMTSIPLNVNATQTPPQIPTVSPSSTLCMNRITVARHMLQCVDNIISYLETPERGLNNTAMDILSQQTMESTVFEVGISAVGDVDIPPNQMQNFVQAFQGAVSAAFRQNGISNVTVQQQPDTLNPSVQVFGTIPDSAIVTPPNTSATATPAQESSGASSGSSSTSSSTSESSADSRRQARPGGASGSGSSASGSGSSRNQTTSTQTLAEVVQQMRAVQRRMEPFLQQYYEILQNDPTYEERDAAVRENAQRVFDRISEALHYMSHAQHAISDLMLDLQSAAPRHLCCRPILVEQSAFVSSGIAAVPNNINLANLLRATHNNNNPEVGNNNINAQIINLSIPGMPGSAPGGPLTMPPLIPVNPPNRSTTGGTAAAAGSATGATTGTNAAAANTSQPQGQSARRVVVPLPELPDDVVTRVYIPLYDPQTVRRVQSLVQTMGAPDGPRAPPPGRSSSASRSSSATASTTTTTTTNTNNDDDTQRPPMPSSAPSSTDTSRTTSESDSVSSGSSPERRSSAANSTNTTATNASNNNNNNAQMQMARLIQAVVNATPIHADIHVQINAGGNPPASGAATSSGSGPAAATTTASTESGRNGGGPQANPTMTNNTSTNTNSGGNDGTQSRFATVTLPTTSTQTRSTSRPHVHSIPPAHIRQVRPIPANMLSSFDRFDRFLPCNSHHIRENGDRGPETITLRTSNNSSNNSSSGTTPASAGQPSAPPSESLASLPFNLFGSQFTLADFEQIVPNPNTLNRIRDSLQTYVVQTLFNGEPISEGTMPNAMNELIRHLEPILSLVSRYDLPDYDTRASFENLIRSSVPFCMNLIREDSSQQFGVRLLRFLITFVRRFFMILVVCVGPANAESFSRELFNIAMCGTLDSNNVAPELLRLFLPAIHRQLERSSNHDQQDIQEFLVIRSRPPGEQSGANRGPSPMEVDDTESSTTPELVSDIAEISISIEPPNIVNLDQCAAIVISAGPVTSGSAPSTVRVVAAAPVVAAPPAAAPASTTPAASRNSNSEDVTMAVPCAIVDPQVPPPLADDEDLPPVVVGSEPWHAHLPQNWLPVITRDIARQRRQSPQGPFTDAYISGMSSKRRKLIAETKPPSDVPSLIADGVRQAFHGAGINPASAVPSAGGGGGGVAAGAAGASGASLDELANTIADDAALNSSYCEAMRASVRERLAKDPNYDAKRFPNCSKYFEK</sequence>
<feature type="compositionally biased region" description="Low complexity" evidence="23">
    <location>
        <begin position="827"/>
        <end position="854"/>
    </location>
</feature>
<feature type="region of interest" description="Disordered" evidence="23">
    <location>
        <begin position="1043"/>
        <end position="1073"/>
    </location>
</feature>
<proteinExistence type="predicted"/>
<evidence type="ECO:0000313" key="25">
    <source>
        <dbReference type="EMBL" id="JAV33975.1"/>
    </source>
</evidence>
<keyword evidence="15" id="KW-0744">Spermatogenesis</keyword>
<feature type="region of interest" description="Disordered" evidence="23">
    <location>
        <begin position="692"/>
        <end position="784"/>
    </location>
</feature>
<evidence type="ECO:0000256" key="1">
    <source>
        <dbReference type="ARBA" id="ARBA00002067"/>
    </source>
</evidence>
<feature type="compositionally biased region" description="Low complexity" evidence="23">
    <location>
        <begin position="732"/>
        <end position="770"/>
    </location>
</feature>
<dbReference type="PANTHER" id="PTHR15204:SF0">
    <property type="entry name" value="LARGE PROLINE-RICH PROTEIN BAG6"/>
    <property type="match status" value="1"/>
</dbReference>
<organism evidence="25">
    <name type="scientific">Culex tarsalis</name>
    <name type="common">Encephalitis mosquito</name>
    <dbReference type="NCBI Taxonomy" id="7177"/>
    <lineage>
        <taxon>Eukaryota</taxon>
        <taxon>Metazoa</taxon>
        <taxon>Ecdysozoa</taxon>
        <taxon>Arthropoda</taxon>
        <taxon>Hexapoda</taxon>
        <taxon>Insecta</taxon>
        <taxon>Pterygota</taxon>
        <taxon>Neoptera</taxon>
        <taxon>Endopterygota</taxon>
        <taxon>Diptera</taxon>
        <taxon>Nematocera</taxon>
        <taxon>Culicoidea</taxon>
        <taxon>Culicidae</taxon>
        <taxon>Culicinae</taxon>
        <taxon>Culicini</taxon>
        <taxon>Culex</taxon>
        <taxon>Culex</taxon>
    </lineage>
</organism>
<dbReference type="FunFam" id="3.10.20.90:FF:000161">
    <property type="entry name" value="Uncharacterized protein, isoform C"/>
    <property type="match status" value="1"/>
</dbReference>
<feature type="region of interest" description="Disordered" evidence="23">
    <location>
        <begin position="493"/>
        <end position="533"/>
    </location>
</feature>
<dbReference type="PROSITE" id="PS50053">
    <property type="entry name" value="UBIQUITIN_2"/>
    <property type="match status" value="1"/>
</dbReference>
<feature type="region of interest" description="Disordered" evidence="23">
    <location>
        <begin position="570"/>
        <end position="664"/>
    </location>
</feature>
<evidence type="ECO:0000256" key="3">
    <source>
        <dbReference type="ARBA" id="ARBA00004514"/>
    </source>
</evidence>
<keyword evidence="12" id="KW-0221">Differentiation</keyword>
<evidence type="ECO:0000256" key="5">
    <source>
        <dbReference type="ARBA" id="ARBA00021614"/>
    </source>
</evidence>
<keyword evidence="10" id="KW-0053">Apoptosis</keyword>
<evidence type="ECO:0000256" key="21">
    <source>
        <dbReference type="ARBA" id="ARBA00046003"/>
    </source>
</evidence>
<keyword evidence="7" id="KW-0963">Cytoplasm</keyword>
<comment type="subunit">
    <text evidence="22">Component of the BAG6/BAT3 complex, also named BAT3 complex, at least composed of BAG6, UBL4A and GET4/TRC35. Interacts with GET4; the interaction is direct and localizes BAG6 in the cytosol. Interacts with UBL4A; the interaction is direct and required for UBL4A protein stability. Interacts with AIFM1. Interacts with HSPA2. Interacts with CTCFL. Interacts with p300/EP300. Interacts (via ubiquitin-like domain) with RNF126; required for BAG6-dependent ubiquitination of proteins mislocalized to the cytosol. Interacts (via ubiquitin-like domain) with SGTA; SGTA competes with RNF126 by binding the same region of BAG6, thereby promoting deubiquitination of BAG6-target proteins and rescuing them from degradation. Interacts with ricin A chain. Interacts with VCP and AMFR; both form the VCP/p97-AMFR/gp78 complex. Interacts with SYVN1. Interacts with USP13; the interaction is direct and may mediate UBL4A deubiquitination. Interacts with ZFAND2B. Interacts with KPNA2. Interacts with UBQLN4.</text>
</comment>
<feature type="compositionally biased region" description="Low complexity" evidence="23">
    <location>
        <begin position="498"/>
        <end position="525"/>
    </location>
</feature>
<evidence type="ECO:0000256" key="4">
    <source>
        <dbReference type="ARBA" id="ARBA00004550"/>
    </source>
</evidence>
<protein>
    <recommendedName>
        <fullName evidence="5">Large proline-rich protein BAG6</fullName>
    </recommendedName>
    <alternativeName>
        <fullName evidence="20">BCL2-associated athanogene 6</fullName>
    </alternativeName>
    <alternativeName>
        <fullName evidence="19">HLA-B-associated transcript 3</fullName>
    </alternativeName>
</protein>
<dbReference type="GO" id="GO:0051787">
    <property type="term" value="F:misfolded protein binding"/>
    <property type="evidence" value="ECO:0007669"/>
    <property type="project" value="TreeGrafter"/>
</dbReference>
<feature type="compositionally biased region" description="Low complexity" evidence="23">
    <location>
        <begin position="583"/>
        <end position="606"/>
    </location>
</feature>
<keyword evidence="11" id="KW-0677">Repeat</keyword>
<accession>A0A1Q3G2C9</accession>
<keyword evidence="16" id="KW-0007">Acetylation</keyword>
<evidence type="ECO:0000256" key="7">
    <source>
        <dbReference type="ARBA" id="ARBA00022490"/>
    </source>
</evidence>
<evidence type="ECO:0000256" key="22">
    <source>
        <dbReference type="ARBA" id="ARBA00046936"/>
    </source>
</evidence>
<evidence type="ECO:0000256" key="23">
    <source>
        <dbReference type="SAM" id="MobiDB-lite"/>
    </source>
</evidence>
<evidence type="ECO:0000256" key="2">
    <source>
        <dbReference type="ARBA" id="ARBA00004123"/>
    </source>
</evidence>
<keyword evidence="17" id="KW-0143">Chaperone</keyword>
<feature type="region of interest" description="Disordered" evidence="23">
    <location>
        <begin position="810"/>
        <end position="854"/>
    </location>
</feature>
<evidence type="ECO:0000256" key="6">
    <source>
        <dbReference type="ARBA" id="ARBA00022448"/>
    </source>
</evidence>
<dbReference type="Pfam" id="PF12057">
    <property type="entry name" value="BAG6"/>
    <property type="match status" value="1"/>
</dbReference>
<dbReference type="PANTHER" id="PTHR15204">
    <property type="entry name" value="LARGE PROLINE-RICH PROTEIN BAG6"/>
    <property type="match status" value="1"/>
</dbReference>
<feature type="compositionally biased region" description="Low complexity" evidence="23">
    <location>
        <begin position="319"/>
        <end position="329"/>
    </location>
</feature>
<name>A0A1Q3G2C9_CULTA</name>
<dbReference type="GO" id="GO:0071818">
    <property type="term" value="C:BAT3 complex"/>
    <property type="evidence" value="ECO:0007669"/>
    <property type="project" value="TreeGrafter"/>
</dbReference>
<feature type="compositionally biased region" description="Basic and acidic residues" evidence="23">
    <location>
        <begin position="810"/>
        <end position="819"/>
    </location>
</feature>
<evidence type="ECO:0000256" key="13">
    <source>
        <dbReference type="ARBA" id="ARBA00022853"/>
    </source>
</evidence>
<dbReference type="GO" id="GO:0002376">
    <property type="term" value="P:immune system process"/>
    <property type="evidence" value="ECO:0007669"/>
    <property type="project" value="UniProtKB-KW"/>
</dbReference>
<evidence type="ECO:0000256" key="20">
    <source>
        <dbReference type="ARBA" id="ARBA00030033"/>
    </source>
</evidence>
<dbReference type="Pfam" id="PF00240">
    <property type="entry name" value="ubiquitin"/>
    <property type="match status" value="1"/>
</dbReference>
<feature type="compositionally biased region" description="Low complexity" evidence="23">
    <location>
        <begin position="693"/>
        <end position="720"/>
    </location>
</feature>
<evidence type="ECO:0000256" key="12">
    <source>
        <dbReference type="ARBA" id="ARBA00022782"/>
    </source>
</evidence>
<dbReference type="GO" id="GO:0030154">
    <property type="term" value="P:cell differentiation"/>
    <property type="evidence" value="ECO:0007669"/>
    <property type="project" value="UniProtKB-KW"/>
</dbReference>
<dbReference type="PROSITE" id="PS00299">
    <property type="entry name" value="UBIQUITIN_1"/>
    <property type="match status" value="1"/>
</dbReference>
<evidence type="ECO:0000256" key="8">
    <source>
        <dbReference type="ARBA" id="ARBA00022525"/>
    </source>
</evidence>
<feature type="compositionally biased region" description="Low complexity" evidence="23">
    <location>
        <begin position="272"/>
        <end position="304"/>
    </location>
</feature>
<evidence type="ECO:0000256" key="16">
    <source>
        <dbReference type="ARBA" id="ARBA00022990"/>
    </source>
</evidence>
<keyword evidence="14" id="KW-0391">Immunity</keyword>
<evidence type="ECO:0000256" key="17">
    <source>
        <dbReference type="ARBA" id="ARBA00023186"/>
    </source>
</evidence>
<dbReference type="InterPro" id="IPR029071">
    <property type="entry name" value="Ubiquitin-like_domsf"/>
</dbReference>
<dbReference type="InterPro" id="IPR000626">
    <property type="entry name" value="Ubiquitin-like_dom"/>
</dbReference>
<evidence type="ECO:0000256" key="15">
    <source>
        <dbReference type="ARBA" id="ARBA00022871"/>
    </source>
</evidence>
<dbReference type="EMBL" id="GFDL01001070">
    <property type="protein sequence ID" value="JAV33975.1"/>
    <property type="molecule type" value="Transcribed_RNA"/>
</dbReference>
<dbReference type="GO" id="GO:0007283">
    <property type="term" value="P:spermatogenesis"/>
    <property type="evidence" value="ECO:0007669"/>
    <property type="project" value="UniProtKB-KW"/>
</dbReference>
<feature type="domain" description="Ubiquitin-like" evidence="24">
    <location>
        <begin position="2"/>
        <end position="63"/>
    </location>
</feature>
<feature type="compositionally biased region" description="Low complexity" evidence="23">
    <location>
        <begin position="76"/>
        <end position="114"/>
    </location>
</feature>
<feature type="region of interest" description="Disordered" evidence="23">
    <location>
        <begin position="73"/>
        <end position="114"/>
    </location>
</feature>
<keyword evidence="9" id="KW-0597">Phosphoprotein</keyword>
<evidence type="ECO:0000256" key="11">
    <source>
        <dbReference type="ARBA" id="ARBA00022737"/>
    </source>
</evidence>
<comment type="function">
    <text evidence="1">Released extracellularly via exosomes, it is a ligand of the natural killer/NK cells receptor NCR3 and stimulates NK cells cytotoxicity. It may thereby trigger NK cells cytotoxicity against neighboring tumor cells and immature myeloid dendritic cells (DC).</text>
</comment>
<dbReference type="Gene3D" id="3.10.20.90">
    <property type="entry name" value="Phosphatidylinositol 3-kinase Catalytic Subunit, Chain A, domain 1"/>
    <property type="match status" value="1"/>
</dbReference>
<dbReference type="CDD" id="cd01809">
    <property type="entry name" value="Ubl_BAG6"/>
    <property type="match status" value="1"/>
</dbReference>
<evidence type="ECO:0000256" key="10">
    <source>
        <dbReference type="ARBA" id="ARBA00022703"/>
    </source>
</evidence>
<comment type="function">
    <text evidence="21">Involved in DNA damage-induced apoptosis: following DNA damage, accumulates in the nucleus and forms a complex with p300/EP300, enhancing p300/EP300-mediated p53/TP53 acetylation leading to increase p53/TP53 transcriptional activity. When nuclear, may also act as a component of some chromatin regulator complex that regulates histone 3 'Lys-4' dimethylation (H3K4me2).</text>
</comment>
<feature type="compositionally biased region" description="Low complexity" evidence="23">
    <location>
        <begin position="619"/>
        <end position="664"/>
    </location>
</feature>
<dbReference type="InterPro" id="IPR021925">
    <property type="entry name" value="BAG6"/>
</dbReference>
<dbReference type="SMART" id="SM00213">
    <property type="entry name" value="UBQ"/>
    <property type="match status" value="1"/>
</dbReference>
<keyword evidence="13" id="KW-0156">Chromatin regulator</keyword>
<dbReference type="GO" id="GO:0005576">
    <property type="term" value="C:extracellular region"/>
    <property type="evidence" value="ECO:0007669"/>
    <property type="project" value="UniProtKB-SubCell"/>
</dbReference>
<dbReference type="GO" id="GO:0036503">
    <property type="term" value="P:ERAD pathway"/>
    <property type="evidence" value="ECO:0007669"/>
    <property type="project" value="TreeGrafter"/>
</dbReference>
<dbReference type="GO" id="GO:0006325">
    <property type="term" value="P:chromatin organization"/>
    <property type="evidence" value="ECO:0007669"/>
    <property type="project" value="UniProtKB-KW"/>
</dbReference>
<dbReference type="GO" id="GO:0005634">
    <property type="term" value="C:nucleus"/>
    <property type="evidence" value="ECO:0007669"/>
    <property type="project" value="UniProtKB-SubCell"/>
</dbReference>
<feature type="region of interest" description="Disordered" evidence="23">
    <location>
        <begin position="266"/>
        <end position="337"/>
    </location>
</feature>
<dbReference type="GO" id="GO:0031593">
    <property type="term" value="F:polyubiquitin modification-dependent protein binding"/>
    <property type="evidence" value="ECO:0007669"/>
    <property type="project" value="TreeGrafter"/>
</dbReference>